<proteinExistence type="predicted"/>
<dbReference type="RefSeq" id="WP_146352947.1">
    <property type="nucleotide sequence ID" value="NZ_VOBR01000009.1"/>
</dbReference>
<keyword evidence="3" id="KW-1185">Reference proteome</keyword>
<evidence type="ECO:0000313" key="3">
    <source>
        <dbReference type="Proteomes" id="UP000316639"/>
    </source>
</evidence>
<dbReference type="EMBL" id="VOBR01000009">
    <property type="protein sequence ID" value="TWP51261.1"/>
    <property type="molecule type" value="Genomic_DNA"/>
</dbReference>
<keyword evidence="1" id="KW-0812">Transmembrane</keyword>
<keyword evidence="1" id="KW-0472">Membrane</keyword>
<accession>A0A563EUT7</accession>
<dbReference type="OrthoDB" id="4337398at2"/>
<feature type="transmembrane region" description="Helical" evidence="1">
    <location>
        <begin position="102"/>
        <end position="122"/>
    </location>
</feature>
<comment type="caution">
    <text evidence="2">The sequence shown here is derived from an EMBL/GenBank/DDBJ whole genome shotgun (WGS) entry which is preliminary data.</text>
</comment>
<feature type="transmembrane region" description="Helical" evidence="1">
    <location>
        <begin position="77"/>
        <end position="96"/>
    </location>
</feature>
<reference evidence="2 3" key="1">
    <citation type="submission" date="2019-07" db="EMBL/GenBank/DDBJ databases">
        <title>Lentzea xizangensis sp. nov., isolated from Qinghai-Tibetan Plateau Soils.</title>
        <authorList>
            <person name="Huang J."/>
        </authorList>
    </citation>
    <scope>NUCLEOTIDE SEQUENCE [LARGE SCALE GENOMIC DNA]</scope>
    <source>
        <strain evidence="2 3">FXJ1.1311</strain>
    </source>
</reference>
<dbReference type="Proteomes" id="UP000316639">
    <property type="component" value="Unassembled WGS sequence"/>
</dbReference>
<evidence type="ECO:0000256" key="1">
    <source>
        <dbReference type="SAM" id="Phobius"/>
    </source>
</evidence>
<sequence length="135" mass="14397">MDFDMLSKIALAALPVIGGGLQLVRSQRGARKQLKEDLELLAMMPEGSDVRATMLEHLNDQARQLATSDDELRRDPFGIGLAIVFLGAAVGTGIFAVTSSGWWWIATFLLAALGMGGLGSSLQKKARDAKGRVIG</sequence>
<name>A0A563EUT7_9PSEU</name>
<gene>
    <name evidence="2" type="ORF">FKR81_16755</name>
</gene>
<keyword evidence="1" id="KW-1133">Transmembrane helix</keyword>
<dbReference type="AlphaFoldDB" id="A0A563EUT7"/>
<evidence type="ECO:0000313" key="2">
    <source>
        <dbReference type="EMBL" id="TWP51261.1"/>
    </source>
</evidence>
<protein>
    <submittedName>
        <fullName evidence="2">Uncharacterized protein</fullName>
    </submittedName>
</protein>
<organism evidence="2 3">
    <name type="scientific">Lentzea tibetensis</name>
    <dbReference type="NCBI Taxonomy" id="2591470"/>
    <lineage>
        <taxon>Bacteria</taxon>
        <taxon>Bacillati</taxon>
        <taxon>Actinomycetota</taxon>
        <taxon>Actinomycetes</taxon>
        <taxon>Pseudonocardiales</taxon>
        <taxon>Pseudonocardiaceae</taxon>
        <taxon>Lentzea</taxon>
    </lineage>
</organism>